<feature type="active site" description="Nucleophile" evidence="5">
    <location>
        <position position="238"/>
    </location>
</feature>
<geneLocation type="plasmid" evidence="7 8">
    <name>pAMEDUM8_300</name>
</geneLocation>
<comment type="similarity">
    <text evidence="1">Belongs to the peptidase S45 family.</text>
</comment>
<accession>A0AAC8XP01</accession>
<keyword evidence="2" id="KW-0378">Hydrolase</keyword>
<dbReference type="GO" id="GO:0016811">
    <property type="term" value="F:hydrolase activity, acting on carbon-nitrogen (but not peptide) bonds, in linear amides"/>
    <property type="evidence" value="ECO:0007669"/>
    <property type="project" value="InterPro"/>
</dbReference>
<evidence type="ECO:0000256" key="5">
    <source>
        <dbReference type="PIRSR" id="PIRSR001227-1"/>
    </source>
</evidence>
<dbReference type="GO" id="GO:0017000">
    <property type="term" value="P:antibiotic biosynthetic process"/>
    <property type="evidence" value="ECO:0007669"/>
    <property type="project" value="InterPro"/>
</dbReference>
<dbReference type="Gene3D" id="2.30.120.10">
    <property type="match status" value="1"/>
</dbReference>
<comment type="subunit">
    <text evidence="4">Heterodimer of an alpha subunit and a beta subunit processed from the same precursor.</text>
</comment>
<evidence type="ECO:0000256" key="2">
    <source>
        <dbReference type="ARBA" id="ARBA00022801"/>
    </source>
</evidence>
<organism evidence="7 8">
    <name type="scientific">Alteromonas mediterranea</name>
    <dbReference type="NCBI Taxonomy" id="314275"/>
    <lineage>
        <taxon>Bacteria</taxon>
        <taxon>Pseudomonadati</taxon>
        <taxon>Pseudomonadota</taxon>
        <taxon>Gammaproteobacteria</taxon>
        <taxon>Alteromonadales</taxon>
        <taxon>Alteromonadaceae</taxon>
        <taxon>Alteromonas/Salinimonas group</taxon>
        <taxon>Alteromonas</taxon>
    </lineage>
</organism>
<protein>
    <recommendedName>
        <fullName evidence="9">Penicillin amidase</fullName>
    </recommendedName>
</protein>
<keyword evidence="6" id="KW-0106">Calcium</keyword>
<evidence type="ECO:0000313" key="8">
    <source>
        <dbReference type="Proteomes" id="UP000061468"/>
    </source>
</evidence>
<dbReference type="InterPro" id="IPR023343">
    <property type="entry name" value="Penicillin_amidase_dom1"/>
</dbReference>
<dbReference type="CDD" id="cd03747">
    <property type="entry name" value="Ntn_PGA_like"/>
    <property type="match status" value="1"/>
</dbReference>
<keyword evidence="7" id="KW-0614">Plasmid</keyword>
<dbReference type="Proteomes" id="UP000061468">
    <property type="component" value="Plasmid pAMEDUM8_300"/>
</dbReference>
<evidence type="ECO:0000313" key="7">
    <source>
        <dbReference type="EMBL" id="AMJ80865.1"/>
    </source>
</evidence>
<evidence type="ECO:0008006" key="9">
    <source>
        <dbReference type="Google" id="ProtNLM"/>
    </source>
</evidence>
<dbReference type="InterPro" id="IPR043146">
    <property type="entry name" value="Penicillin_amidase_N_B-knob"/>
</dbReference>
<comment type="cofactor">
    <cofactor evidence="6">
        <name>Ca(2+)</name>
        <dbReference type="ChEBI" id="CHEBI:29108"/>
    </cofactor>
    <text evidence="6">Binds 1 Ca(2+) ion per dimer.</text>
</comment>
<dbReference type="RefSeq" id="WP_015068688.1">
    <property type="nucleotide sequence ID" value="NZ_CAKMLI010000003.1"/>
</dbReference>
<reference evidence="7 8" key="1">
    <citation type="submission" date="2015-12" db="EMBL/GenBank/DDBJ databases">
        <title>Intraspecies pangenome expansion in the marine bacterium Alteromonas.</title>
        <authorList>
            <person name="Lopez-Perez M."/>
            <person name="Rodriguez-Valera F."/>
        </authorList>
    </citation>
    <scope>NUCLEOTIDE SEQUENCE [LARGE SCALE GENOMIC DNA]</scope>
    <source>
        <strain evidence="7 8">UM8</strain>
        <plasmid evidence="7 8">pAMEDUM8_300</plasmid>
    </source>
</reference>
<feature type="binding site" evidence="6">
    <location>
        <position position="310"/>
    </location>
    <ligand>
        <name>Ca(2+)</name>
        <dbReference type="ChEBI" id="CHEBI:29108"/>
    </ligand>
</feature>
<sequence length="793" mass="90340">MLNRFFFFVFVPMVLFTVWCYSLLKGALPLPEQRLEADALTASVALRRDEQGYLTIEAQTDNDAFFAMGYAHAQDRLWQLEVQRRTVQGRLSEVMGREALPFDIFIRTLGLHEAAKKSLSTLDDKALQSLEFYAKGINHWLRQETELPAEFNLLDVVPQPWTAADSLAWVKFFALNSAGNYRKELDNLLIKEVLNPQQQEFFTAEQRHSEYLELVSKMSAFATNLEEQWMFNNEFVGSNAWVVAKRHMDDGLTTLAGDPHLGLQIPSPWYMASITGDKLAVSGASLVGLPIVMLGRNRNIAWAATNMMADAQDLYFEQVNPNDPKEYRFKDQWLQFEERLETFHVKADFPSSMREQYAPLTLRVRETLNGPIISDVINRGDRPVSLRWTGSNTNDRSYESFYRLNYAQNWQEFVGALSFLSAPAMNILYMDGADNIGYLGAGDIPVRGEGKGQYPLPGWEETAQWQGMIPKSLMPEEFNPARGFIVSANNNMLPNDYPYFVSSDWAPDARARRINQLIASKISAKQLLTQEDQLLFQQDVLDLEALKLLPHLLLQTTQSDELSEAMGYLREWDGFAGKNSIAASIYFMWLPQIKRQVFEDELHAFHLQRNLDDGIDTLLDAISNDKLILALSDPEERWCDDLSTKVRENCEDIKRASLNVAIDELQKYFGSDLNHWFWGKLQNVYLSHQPFSQVKGLSTMFERRFPSGGSPNTVNAVDGRFDLNEGYLATFGTSLRQVIQIGDNQVHHLYMNSGGQSGNATSVNFDDAIELFSEGRYFTTPDCRDCARQGEQP</sequence>
<dbReference type="SUPFAM" id="SSF56235">
    <property type="entry name" value="N-terminal nucleophile aminohydrolases (Ntn hydrolases)"/>
    <property type="match status" value="1"/>
</dbReference>
<dbReference type="Gene3D" id="1.10.1400.10">
    <property type="match status" value="1"/>
</dbReference>
<name>A0AAC8XP01_9ALTE</name>
<dbReference type="InterPro" id="IPR014395">
    <property type="entry name" value="Pen/GL7ACA/AHL_acylase"/>
</dbReference>
<dbReference type="PANTHER" id="PTHR34218:SF4">
    <property type="entry name" value="ACYL-HOMOSERINE LACTONE ACYLASE QUIP"/>
    <property type="match status" value="1"/>
</dbReference>
<dbReference type="EMBL" id="CP013929">
    <property type="protein sequence ID" value="AMJ80865.1"/>
    <property type="molecule type" value="Genomic_DNA"/>
</dbReference>
<evidence type="ECO:0000256" key="3">
    <source>
        <dbReference type="ARBA" id="ARBA00023145"/>
    </source>
</evidence>
<evidence type="ECO:0000256" key="4">
    <source>
        <dbReference type="ARBA" id="ARBA00038735"/>
    </source>
</evidence>
<dbReference type="Gene3D" id="3.60.20.10">
    <property type="entry name" value="Glutamine Phosphoribosylpyrophosphate, subunit 1, domain 1"/>
    <property type="match status" value="1"/>
</dbReference>
<proteinExistence type="inferred from homology"/>
<keyword evidence="3" id="KW-0865">Zymogen</keyword>
<dbReference type="InterPro" id="IPR043147">
    <property type="entry name" value="Penicillin_amidase_A-knob"/>
</dbReference>
<dbReference type="AlphaFoldDB" id="A0AAC8XP01"/>
<dbReference type="GO" id="GO:0046872">
    <property type="term" value="F:metal ion binding"/>
    <property type="evidence" value="ECO:0007669"/>
    <property type="project" value="UniProtKB-KW"/>
</dbReference>
<dbReference type="PIRSF" id="PIRSF001227">
    <property type="entry name" value="Pen_acylase"/>
    <property type="match status" value="1"/>
</dbReference>
<dbReference type="InterPro" id="IPR002692">
    <property type="entry name" value="S45"/>
</dbReference>
<dbReference type="InterPro" id="IPR029055">
    <property type="entry name" value="Ntn_hydrolases_N"/>
</dbReference>
<feature type="binding site" evidence="6">
    <location>
        <position position="184"/>
    </location>
    <ligand>
        <name>Ca(2+)</name>
        <dbReference type="ChEBI" id="CHEBI:29108"/>
    </ligand>
</feature>
<dbReference type="Gene3D" id="1.10.439.10">
    <property type="entry name" value="Penicillin Amidohydrolase, domain 1"/>
    <property type="match status" value="1"/>
</dbReference>
<dbReference type="Pfam" id="PF01804">
    <property type="entry name" value="Penicil_amidase"/>
    <property type="match status" value="1"/>
</dbReference>
<gene>
    <name evidence="7" type="ORF">AV942_21035</name>
</gene>
<feature type="binding site" evidence="6">
    <location>
        <position position="313"/>
    </location>
    <ligand>
        <name>Ca(2+)</name>
        <dbReference type="ChEBI" id="CHEBI:29108"/>
    </ligand>
</feature>
<evidence type="ECO:0000256" key="6">
    <source>
        <dbReference type="PIRSR" id="PIRSR001227-2"/>
    </source>
</evidence>
<dbReference type="PANTHER" id="PTHR34218">
    <property type="entry name" value="PEPTIDASE S45 PENICILLIN AMIDASE"/>
    <property type="match status" value="1"/>
</dbReference>
<keyword evidence="6" id="KW-0479">Metal-binding</keyword>
<evidence type="ECO:0000256" key="1">
    <source>
        <dbReference type="ARBA" id="ARBA00006586"/>
    </source>
</evidence>